<feature type="non-terminal residue" evidence="4">
    <location>
        <position position="1"/>
    </location>
</feature>
<dbReference type="AlphaFoldDB" id="A0A6L2LJD7"/>
<accession>A0A6L2LJD7</accession>
<evidence type="ECO:0000256" key="1">
    <source>
        <dbReference type="SAM" id="Coils"/>
    </source>
</evidence>
<dbReference type="Pfam" id="PF07727">
    <property type="entry name" value="RVT_2"/>
    <property type="match status" value="1"/>
</dbReference>
<protein>
    <submittedName>
        <fullName evidence="4">Putative ribonuclease H-like domain-containing protein</fullName>
    </submittedName>
</protein>
<proteinExistence type="predicted"/>
<evidence type="ECO:0000313" key="4">
    <source>
        <dbReference type="EMBL" id="GEU61107.1"/>
    </source>
</evidence>
<keyword evidence="1" id="KW-0175">Coiled coil</keyword>
<dbReference type="InterPro" id="IPR013103">
    <property type="entry name" value="RVT_2"/>
</dbReference>
<reference evidence="4" key="1">
    <citation type="journal article" date="2019" name="Sci. Rep.">
        <title>Draft genome of Tanacetum cinerariifolium, the natural source of mosquito coil.</title>
        <authorList>
            <person name="Yamashiro T."/>
            <person name="Shiraishi A."/>
            <person name="Satake H."/>
            <person name="Nakayama K."/>
        </authorList>
    </citation>
    <scope>NUCLEOTIDE SEQUENCE</scope>
</reference>
<comment type="caution">
    <text evidence="4">The sequence shown here is derived from an EMBL/GenBank/DDBJ whole genome shotgun (WGS) entry which is preliminary data.</text>
</comment>
<dbReference type="CDD" id="cd09272">
    <property type="entry name" value="RNase_HI_RT_Ty1"/>
    <property type="match status" value="1"/>
</dbReference>
<gene>
    <name evidence="4" type="ORF">Tci_033085</name>
</gene>
<dbReference type="EMBL" id="BKCJ010004449">
    <property type="protein sequence ID" value="GEU61107.1"/>
    <property type="molecule type" value="Genomic_DNA"/>
</dbReference>
<sequence length="641" mass="73079">AEYTKKLETAEKERDELKLTLEKLQNSSKSLNNLLDSQVSDKSKPGLGYKDITPEIFVNSSEILEKQENRSDKGYQEVPLPLIGNYMPPKRDLRLIDEHFESEYVDVSTVSSSDVKTVDMNTNGVFSTKEPRSVIKNSFGLPIIKDWHSDDESEEEISPTAKVKTVKPSVEKIESVTTAKETVKTEESHKPHKHYPRGNQKNWNNLMVNNSTARDRAVVSGNMGREVNAVKALACWVWNAKNNSVSNTFKKYSYIDARGRSKPFASTNAFEEHSFERFSPFKYAFSLPHVPIVTPIDDNGIFGNAYDDDVLEEEVDMNNVDSSYTIPEATKFLKDHPQEQMIGSLETHVQTRHMSKTMVNLDCFPQFTSLGEPIIKTFKIVCLHVFLSQMEPKKPVQALQDPSWVEAMQDELLQFKLLKVQIDKTLFIKRHKDDILVVQLYVDDIIFGSTKKELSTEFEKLMHDKFQMSSMGELSFFLGLQVKQKSDGVFISQDKYVVEILKKFNFVTMKTASTPMESNKTLIKDEESKDVDVHLYRLMIGSLMYLTSSRPDITFAVCLWYPKDSPFDLEAYSDSDYAGVSLDRKSTTEGCQFFGKRLISWQCKKRTIVSNSTTEAEYVAAANCCGQIDDSKGWEMLCGYI</sequence>
<organism evidence="4">
    <name type="scientific">Tanacetum cinerariifolium</name>
    <name type="common">Dalmatian daisy</name>
    <name type="synonym">Chrysanthemum cinerariifolium</name>
    <dbReference type="NCBI Taxonomy" id="118510"/>
    <lineage>
        <taxon>Eukaryota</taxon>
        <taxon>Viridiplantae</taxon>
        <taxon>Streptophyta</taxon>
        <taxon>Embryophyta</taxon>
        <taxon>Tracheophyta</taxon>
        <taxon>Spermatophyta</taxon>
        <taxon>Magnoliopsida</taxon>
        <taxon>eudicotyledons</taxon>
        <taxon>Gunneridae</taxon>
        <taxon>Pentapetalae</taxon>
        <taxon>asterids</taxon>
        <taxon>campanulids</taxon>
        <taxon>Asterales</taxon>
        <taxon>Asteraceae</taxon>
        <taxon>Asteroideae</taxon>
        <taxon>Anthemideae</taxon>
        <taxon>Anthemidinae</taxon>
        <taxon>Tanacetum</taxon>
    </lineage>
</organism>
<feature type="coiled-coil region" evidence="1">
    <location>
        <begin position="7"/>
        <end position="34"/>
    </location>
</feature>
<evidence type="ECO:0000259" key="3">
    <source>
        <dbReference type="Pfam" id="PF07727"/>
    </source>
</evidence>
<feature type="domain" description="Reverse transcriptase Ty1/copia-type" evidence="3">
    <location>
        <begin position="403"/>
        <end position="517"/>
    </location>
</feature>
<dbReference type="PANTHER" id="PTHR11439:SF495">
    <property type="entry name" value="REVERSE TRANSCRIPTASE, RNA-DEPENDENT DNA POLYMERASE-RELATED"/>
    <property type="match status" value="1"/>
</dbReference>
<dbReference type="PANTHER" id="PTHR11439">
    <property type="entry name" value="GAG-POL-RELATED RETROTRANSPOSON"/>
    <property type="match status" value="1"/>
</dbReference>
<dbReference type="SUPFAM" id="SSF56672">
    <property type="entry name" value="DNA/RNA polymerases"/>
    <property type="match status" value="1"/>
</dbReference>
<evidence type="ECO:0000256" key="2">
    <source>
        <dbReference type="SAM" id="MobiDB-lite"/>
    </source>
</evidence>
<feature type="region of interest" description="Disordered" evidence="2">
    <location>
        <begin position="181"/>
        <end position="204"/>
    </location>
</feature>
<name>A0A6L2LJD7_TANCI</name>
<dbReference type="InterPro" id="IPR043502">
    <property type="entry name" value="DNA/RNA_pol_sf"/>
</dbReference>